<gene>
    <name evidence="1" type="ORF">UW44_C0006G0041</name>
</gene>
<protein>
    <submittedName>
        <fullName evidence="1">Uncharacterized protein</fullName>
    </submittedName>
</protein>
<sequence length="777" mass="83324">MAFLGIWAGNPVLAASVCGTGSVCEGVSTISLINGCVYDGGAGGCVVPGRYNMEYTCDGDCKYPFTQWECPFNASPCEIKTSNVYLDCCTGGGGGSTYVAPKCSDVGYPNGVLTCESPATNVCVTYPTECDRYFPSKKTVSCGGDFTKLSCQKNCGCCADGDNFSCSNTTYQHTYWIAGWVLNNRGEMVPAPNTFSCRTINDVHVSSLPFNRTTDCVVDRWEEIVQCKHTSVCKTCGCKTPCFSSAPSKPVLTSPVNGTEVTVGSAIRLEWNAITNWGTSCAVQNNQYEVCVSGNQAGCNLVNYLDRNQNIFYNWTPTVADNYVTWSVRANNGALTNESNIRSLCVEGGANISAWSACSNVTHQRTRTCTETCGTDDCAGVAKVETCQGLVRGTLFDASSIDICPSFDPNTGYLIGLPAGTKIASRDFGMTDASNTAPHPWSPLSVVRTNANGNFSINVYPNATYNLNFDLLSDIYVTTPKLTCSGSGTQAVVPNNPSSCLTQPCSVVNNMSFGFTRVFGGWWQLVGGNAHGEKGIRSNIPSSLPTEQSLILPDTAAGNRVGFLSYGVTKTADMLGSNPGAQVSGKRWEKQSSYDGLIYDWGFYNTRFNLFPVTSWNGTDPISYVDGGRGYQIFKADSSVSAFNYNPSGSQKIIIHVNGDFRVTGNIVVPDGAFLMIIAKGAITFGQGVTRADGWYVADTIRVPCKDVDGVAGCDGTDVQFLGNGSFVGWGGLNFSRNLGAANNDTPAEKFSYRQDLFTNAPDPVRVYTKLYKPFIP</sequence>
<name>A0A0G1HZC6_9BACT</name>
<proteinExistence type="predicted"/>
<reference evidence="1 2" key="1">
    <citation type="journal article" date="2015" name="Nature">
        <title>rRNA introns, odd ribosomes, and small enigmatic genomes across a large radiation of phyla.</title>
        <authorList>
            <person name="Brown C.T."/>
            <person name="Hug L.A."/>
            <person name="Thomas B.C."/>
            <person name="Sharon I."/>
            <person name="Castelle C.J."/>
            <person name="Singh A."/>
            <person name="Wilkins M.J."/>
            <person name="Williams K.H."/>
            <person name="Banfield J.F."/>
        </authorList>
    </citation>
    <scope>NUCLEOTIDE SEQUENCE [LARGE SCALE GENOMIC DNA]</scope>
</reference>
<dbReference type="AlphaFoldDB" id="A0A0G1HZC6"/>
<dbReference type="EMBL" id="LCIH01000006">
    <property type="protein sequence ID" value="KKT51923.1"/>
    <property type="molecule type" value="Genomic_DNA"/>
</dbReference>
<accession>A0A0G1HZC6</accession>
<comment type="caution">
    <text evidence="1">The sequence shown here is derived from an EMBL/GenBank/DDBJ whole genome shotgun (WGS) entry which is preliminary data.</text>
</comment>
<organism evidence="1 2">
    <name type="scientific">Candidatus Collierbacteria bacterium GW2011_GWB2_44_22</name>
    <dbReference type="NCBI Taxonomy" id="1618387"/>
    <lineage>
        <taxon>Bacteria</taxon>
        <taxon>Candidatus Collieribacteriota</taxon>
    </lineage>
</organism>
<evidence type="ECO:0000313" key="1">
    <source>
        <dbReference type="EMBL" id="KKT51923.1"/>
    </source>
</evidence>
<evidence type="ECO:0000313" key="2">
    <source>
        <dbReference type="Proteomes" id="UP000034006"/>
    </source>
</evidence>
<dbReference type="Proteomes" id="UP000034006">
    <property type="component" value="Unassembled WGS sequence"/>
</dbReference>
<dbReference type="STRING" id="1618387.UW44_C0006G0041"/>